<feature type="transmembrane region" description="Helical" evidence="14">
    <location>
        <begin position="153"/>
        <end position="171"/>
    </location>
</feature>
<feature type="transmembrane region" description="Helical" evidence="14">
    <location>
        <begin position="6"/>
        <end position="28"/>
    </location>
</feature>
<keyword evidence="3" id="KW-0813">Transport</keyword>
<evidence type="ECO:0000256" key="1">
    <source>
        <dbReference type="ARBA" id="ARBA00004651"/>
    </source>
</evidence>
<dbReference type="OrthoDB" id="9796178at2"/>
<feature type="transmembrane region" description="Helical" evidence="14">
    <location>
        <begin position="365"/>
        <end position="387"/>
    </location>
</feature>
<organism evidence="15 16">
    <name type="scientific">Spiroplasma clarkii</name>
    <dbReference type="NCBI Taxonomy" id="2139"/>
    <lineage>
        <taxon>Bacteria</taxon>
        <taxon>Bacillati</taxon>
        <taxon>Mycoplasmatota</taxon>
        <taxon>Mollicutes</taxon>
        <taxon>Entomoplasmatales</taxon>
        <taxon>Spiroplasmataceae</taxon>
        <taxon>Spiroplasma</taxon>
    </lineage>
</organism>
<comment type="subunit">
    <text evidence="2">Homodimer.</text>
</comment>
<keyword evidence="5" id="KW-0762">Sugar transport</keyword>
<feature type="transmembrane region" description="Helical" evidence="14">
    <location>
        <begin position="122"/>
        <end position="146"/>
    </location>
</feature>
<dbReference type="NCBIfam" id="NF009553">
    <property type="entry name" value="PRK12997.1-5"/>
    <property type="match status" value="1"/>
</dbReference>
<dbReference type="Pfam" id="PF03611">
    <property type="entry name" value="EIIC-GAT"/>
    <property type="match status" value="1"/>
</dbReference>
<evidence type="ECO:0000256" key="10">
    <source>
        <dbReference type="ARBA" id="ARBA00037387"/>
    </source>
</evidence>
<feature type="transmembrane region" description="Helical" evidence="14">
    <location>
        <begin position="191"/>
        <end position="210"/>
    </location>
</feature>
<dbReference type="PANTHER" id="PTHR33843">
    <property type="entry name" value="ASCORBATE-SPECIFIC PTS SYSTEM EIIC COMPONENT"/>
    <property type="match status" value="1"/>
</dbReference>
<comment type="similarity">
    <text evidence="11">Belongs to the UlaA family.</text>
</comment>
<dbReference type="GO" id="GO:0009401">
    <property type="term" value="P:phosphoenolpyruvate-dependent sugar phosphotransferase system"/>
    <property type="evidence" value="ECO:0007669"/>
    <property type="project" value="UniProtKB-KW"/>
</dbReference>
<evidence type="ECO:0000256" key="8">
    <source>
        <dbReference type="ARBA" id="ARBA00022989"/>
    </source>
</evidence>
<feature type="transmembrane region" description="Helical" evidence="14">
    <location>
        <begin position="66"/>
        <end position="88"/>
    </location>
</feature>
<keyword evidence="6" id="KW-0598">Phosphotransferase system</keyword>
<comment type="function">
    <text evidence="10">The phosphoenolpyruvate-dependent sugar phosphotransferase system (sugar PTS), a major carbohydrate active transport system, catalyzes the phosphorylation of incoming sugar substrates concomitantly with their translocation across the cell membrane. The enzyme II UlaABC PTS system is involved in ascorbate transport.</text>
</comment>
<reference evidence="15 16" key="1">
    <citation type="submission" date="2017-11" db="EMBL/GenBank/DDBJ databases">
        <title>Complete genome sequence of Spiroplasma clarkii CN-5 (DSM 19994).</title>
        <authorList>
            <person name="Tsai Y.-M."/>
            <person name="Chang A."/>
            <person name="Lo W.-S."/>
            <person name="Kuo C.-H."/>
        </authorList>
    </citation>
    <scope>NUCLEOTIDE SEQUENCE [LARGE SCALE GENOMIC DNA]</scope>
    <source>
        <strain evidence="15 16">CN-5</strain>
    </source>
</reference>
<dbReference type="PANTHER" id="PTHR33843:SF4">
    <property type="entry name" value="ASCORBATE-SPECIFIC PTS SYSTEM EIIC COMPONENT"/>
    <property type="match status" value="1"/>
</dbReference>
<gene>
    <name evidence="15" type="primary">sgaT</name>
    <name evidence="15" type="ORF">SCLAR_v1c04460</name>
</gene>
<evidence type="ECO:0000313" key="15">
    <source>
        <dbReference type="EMBL" id="ATX70770.1"/>
    </source>
</evidence>
<evidence type="ECO:0000256" key="9">
    <source>
        <dbReference type="ARBA" id="ARBA00023136"/>
    </source>
</evidence>
<evidence type="ECO:0000256" key="3">
    <source>
        <dbReference type="ARBA" id="ARBA00022448"/>
    </source>
</evidence>
<dbReference type="InterPro" id="IPR051562">
    <property type="entry name" value="Ascorbate-PTS_EIIC"/>
</dbReference>
<dbReference type="InterPro" id="IPR004703">
    <property type="entry name" value="PTS_sugar-sp_permease"/>
</dbReference>
<protein>
    <recommendedName>
        <fullName evidence="12">Ascorbate-specific PTS system EIIC component</fullName>
    </recommendedName>
    <alternativeName>
        <fullName evidence="13">Ascorbate-specific permease IIC component UlaA</fullName>
    </alternativeName>
</protein>
<dbReference type="EMBL" id="CP024870">
    <property type="protein sequence ID" value="ATX70770.1"/>
    <property type="molecule type" value="Genomic_DNA"/>
</dbReference>
<proteinExistence type="inferred from homology"/>
<evidence type="ECO:0000256" key="13">
    <source>
        <dbReference type="ARBA" id="ARBA00042859"/>
    </source>
</evidence>
<keyword evidence="16" id="KW-1185">Reference proteome</keyword>
<dbReference type="AlphaFoldDB" id="A0A1Y0L024"/>
<evidence type="ECO:0000256" key="14">
    <source>
        <dbReference type="SAM" id="Phobius"/>
    </source>
</evidence>
<dbReference type="KEGG" id="scla:SCLARK_00689"/>
<accession>A0A1Y0L024</accession>
<keyword evidence="4" id="KW-1003">Cell membrane</keyword>
<evidence type="ECO:0000256" key="7">
    <source>
        <dbReference type="ARBA" id="ARBA00022692"/>
    </source>
</evidence>
<keyword evidence="9 14" id="KW-0472">Membrane</keyword>
<feature type="transmembrane region" description="Helical" evidence="14">
    <location>
        <begin position="394"/>
        <end position="420"/>
    </location>
</feature>
<dbReference type="GO" id="GO:0005886">
    <property type="term" value="C:plasma membrane"/>
    <property type="evidence" value="ECO:0007669"/>
    <property type="project" value="UniProtKB-SubCell"/>
</dbReference>
<name>A0A1Y0L024_9MOLU</name>
<feature type="transmembrane region" description="Helical" evidence="14">
    <location>
        <begin position="286"/>
        <end position="310"/>
    </location>
</feature>
<evidence type="ECO:0000256" key="4">
    <source>
        <dbReference type="ARBA" id="ARBA00022475"/>
    </source>
</evidence>
<dbReference type="RefSeq" id="WP_100254330.1">
    <property type="nucleotide sequence ID" value="NZ_CP015819.1"/>
</dbReference>
<evidence type="ECO:0000256" key="11">
    <source>
        <dbReference type="ARBA" id="ARBA00038218"/>
    </source>
</evidence>
<feature type="transmembrane region" description="Helical" evidence="14">
    <location>
        <begin position="440"/>
        <end position="473"/>
    </location>
</feature>
<feature type="transmembrane region" description="Helical" evidence="14">
    <location>
        <begin position="231"/>
        <end position="252"/>
    </location>
</feature>
<evidence type="ECO:0000256" key="6">
    <source>
        <dbReference type="ARBA" id="ARBA00022683"/>
    </source>
</evidence>
<evidence type="ECO:0000256" key="2">
    <source>
        <dbReference type="ARBA" id="ARBA00011738"/>
    </source>
</evidence>
<comment type="subcellular location">
    <subcellularLocation>
        <location evidence="1">Cell membrane</location>
        <topology evidence="1">Multi-pass membrane protein</topology>
    </subcellularLocation>
</comment>
<evidence type="ECO:0000256" key="12">
    <source>
        <dbReference type="ARBA" id="ARBA00039702"/>
    </source>
</evidence>
<keyword evidence="8 14" id="KW-1133">Transmembrane helix</keyword>
<feature type="transmembrane region" description="Helical" evidence="14">
    <location>
        <begin position="40"/>
        <end position="60"/>
    </location>
</feature>
<keyword evidence="7 14" id="KW-0812">Transmembrane</keyword>
<evidence type="ECO:0000256" key="5">
    <source>
        <dbReference type="ARBA" id="ARBA00022597"/>
    </source>
</evidence>
<sequence>MWFVNFLKEFIGAPAILLGLFALLGCILQKKGFTQTLTATLKTIIGFVVMQAGAAILTLTLTNLSILFQELFGLTGAIPLNEATAAILAEITPKIVAIGSLIMIFAMLVNILLAKFSRFKYIYLSGHCLFYMSVMLAGTASMVGILNINTIEGYIMAVVTGALCMGIYMTLQPAMLQKRTKQITNSDKLALAHTGAFGYLLSANIGELIYKIRKGKVKSTESIKFPKGLAIFRNTTIAIAILMFIIYMAIYIPVGIKYELGKIEPGAAYSILSSGNWLVNGMIGGIQFAAAVEIILLGVRTFIAEIVPAFKGVSQRMIKDSKPGVDCPVVFPYAPNAVIIGFISAFAGALVAMGISFAIGFQVEAIVYIVLPSIMNIFFQGGTSAVYGNIKGGILGAIIGPFIQSIIFHLVPIIFLAAKWLPEVSDASTLNQVGWGDTDYLLGAFSAIFGFMGTAGGYVYLGVLAAVVVGLIVDGTIKDKKIKKLSLTAETSAEIKTEKITKAAKSKEEQIKGEVKNE</sequence>
<evidence type="ECO:0000313" key="16">
    <source>
        <dbReference type="Proteomes" id="UP000231179"/>
    </source>
</evidence>
<feature type="transmembrane region" description="Helical" evidence="14">
    <location>
        <begin position="95"/>
        <end position="116"/>
    </location>
</feature>
<feature type="transmembrane region" description="Helical" evidence="14">
    <location>
        <begin position="330"/>
        <end position="359"/>
    </location>
</feature>
<dbReference type="Proteomes" id="UP000231179">
    <property type="component" value="Chromosome"/>
</dbReference>